<dbReference type="Pfam" id="PF25758">
    <property type="entry name" value="TPR_IPO11"/>
    <property type="match status" value="1"/>
</dbReference>
<accession>G1U5F8</accession>
<dbReference type="InParanoid" id="G1U5F8"/>
<dbReference type="eggNOG" id="KOG1993">
    <property type="taxonomic scope" value="Eukaryota"/>
</dbReference>
<proteinExistence type="predicted"/>
<keyword evidence="3" id="KW-1185">Reference proteome</keyword>
<evidence type="ECO:0000313" key="3">
    <source>
        <dbReference type="Proteomes" id="UP000001811"/>
    </source>
</evidence>
<reference evidence="2" key="3">
    <citation type="submission" date="2025-09" db="UniProtKB">
        <authorList>
            <consortium name="Ensembl"/>
        </authorList>
    </citation>
    <scope>IDENTIFICATION</scope>
    <source>
        <strain evidence="2">Thorbecke</strain>
    </source>
</reference>
<evidence type="ECO:0000313" key="2">
    <source>
        <dbReference type="Ensembl" id="ENSOCUP00000024637.3"/>
    </source>
</evidence>
<name>G1U5F8_RABIT</name>
<protein>
    <recommendedName>
        <fullName evidence="1">Importin-7/11-like TPR repeats domain-containing protein</fullName>
    </recommendedName>
</protein>
<dbReference type="PaxDb" id="9986-ENSOCUP00000024637"/>
<reference evidence="2" key="2">
    <citation type="submission" date="2025-08" db="UniProtKB">
        <authorList>
            <consortium name="Ensembl"/>
        </authorList>
    </citation>
    <scope>IDENTIFICATION</scope>
    <source>
        <strain evidence="2">Thorbecke</strain>
    </source>
</reference>
<dbReference type="Proteomes" id="UP000001811">
    <property type="component" value="Unplaced"/>
</dbReference>
<sequence>MKEKRRGIENPLKKIIVEMWVDRMDNITQPKRRKLSALALLSLLPSDNTAWSPFSHALLTLEKRKVNVCDVCLQPTLVTFGCLILLLN</sequence>
<dbReference type="HOGENOM" id="CLU_1810648_0_0_1"/>
<feature type="domain" description="Importin-7/11-like TPR repeats" evidence="1">
    <location>
        <begin position="11"/>
        <end position="47"/>
    </location>
</feature>
<dbReference type="Ensembl" id="ENSOCUT00000027710.3">
    <property type="protein sequence ID" value="ENSOCUP00000024637.3"/>
    <property type="gene ID" value="ENSOCUG00000026315.3"/>
</dbReference>
<dbReference type="AlphaFoldDB" id="G1U5F8"/>
<organism evidence="2 3">
    <name type="scientific">Oryctolagus cuniculus</name>
    <name type="common">Rabbit</name>
    <dbReference type="NCBI Taxonomy" id="9986"/>
    <lineage>
        <taxon>Eukaryota</taxon>
        <taxon>Metazoa</taxon>
        <taxon>Chordata</taxon>
        <taxon>Craniata</taxon>
        <taxon>Vertebrata</taxon>
        <taxon>Euteleostomi</taxon>
        <taxon>Mammalia</taxon>
        <taxon>Eutheria</taxon>
        <taxon>Euarchontoglires</taxon>
        <taxon>Glires</taxon>
        <taxon>Lagomorpha</taxon>
        <taxon>Leporidae</taxon>
        <taxon>Oryctolagus</taxon>
    </lineage>
</organism>
<evidence type="ECO:0000259" key="1">
    <source>
        <dbReference type="Pfam" id="PF25758"/>
    </source>
</evidence>
<dbReference type="Bgee" id="ENSOCUG00000026315">
    <property type="expression patterns" value="Expressed in blood and 14 other cell types or tissues"/>
</dbReference>
<dbReference type="InterPro" id="IPR058669">
    <property type="entry name" value="TPR_IPO7/11-like"/>
</dbReference>
<reference evidence="2 3" key="1">
    <citation type="journal article" date="2011" name="Nature">
        <title>A high-resolution map of human evolutionary constraint using 29 mammals.</title>
        <authorList>
            <person name="Lindblad-Toh K."/>
            <person name="Garber M."/>
            <person name="Zuk O."/>
            <person name="Lin M.F."/>
            <person name="Parker B.J."/>
            <person name="Washietl S."/>
            <person name="Kheradpour P."/>
            <person name="Ernst J."/>
            <person name="Jordan G."/>
            <person name="Mauceli E."/>
            <person name="Ward L.D."/>
            <person name="Lowe C.B."/>
            <person name="Holloway A.K."/>
            <person name="Clamp M."/>
            <person name="Gnerre S."/>
            <person name="Alfoldi J."/>
            <person name="Beal K."/>
            <person name="Chang J."/>
            <person name="Clawson H."/>
            <person name="Cuff J."/>
            <person name="Di Palma F."/>
            <person name="Fitzgerald S."/>
            <person name="Flicek P."/>
            <person name="Guttman M."/>
            <person name="Hubisz M.J."/>
            <person name="Jaffe D.B."/>
            <person name="Jungreis I."/>
            <person name="Kent W.J."/>
            <person name="Kostka D."/>
            <person name="Lara M."/>
            <person name="Martins A.L."/>
            <person name="Massingham T."/>
            <person name="Moltke I."/>
            <person name="Raney B.J."/>
            <person name="Rasmussen M.D."/>
            <person name="Robinson J."/>
            <person name="Stark A."/>
            <person name="Vilella A.J."/>
            <person name="Wen J."/>
            <person name="Xie X."/>
            <person name="Zody M.C."/>
            <person name="Baldwin J."/>
            <person name="Bloom T."/>
            <person name="Chin C.W."/>
            <person name="Heiman D."/>
            <person name="Nicol R."/>
            <person name="Nusbaum C."/>
            <person name="Young S."/>
            <person name="Wilkinson J."/>
            <person name="Worley K.C."/>
            <person name="Kovar C.L."/>
            <person name="Muzny D.M."/>
            <person name="Gibbs R.A."/>
            <person name="Cree A."/>
            <person name="Dihn H.H."/>
            <person name="Fowler G."/>
            <person name="Jhangiani S."/>
            <person name="Joshi V."/>
            <person name="Lee S."/>
            <person name="Lewis L.R."/>
            <person name="Nazareth L.V."/>
            <person name="Okwuonu G."/>
            <person name="Santibanez J."/>
            <person name="Warren W.C."/>
            <person name="Mardis E.R."/>
            <person name="Weinstock G.M."/>
            <person name="Wilson R.K."/>
            <person name="Delehaunty K."/>
            <person name="Dooling D."/>
            <person name="Fronik C."/>
            <person name="Fulton L."/>
            <person name="Fulton B."/>
            <person name="Graves T."/>
            <person name="Minx P."/>
            <person name="Sodergren E."/>
            <person name="Birney E."/>
            <person name="Margulies E.H."/>
            <person name="Herrero J."/>
            <person name="Green E.D."/>
            <person name="Haussler D."/>
            <person name="Siepel A."/>
            <person name="Goldman N."/>
            <person name="Pollard K.S."/>
            <person name="Pedersen J.S."/>
            <person name="Lander E.S."/>
            <person name="Kellis M."/>
        </authorList>
    </citation>
    <scope>NUCLEOTIDE SEQUENCE [LARGE SCALE GENOMIC DNA]</scope>
    <source>
        <strain evidence="3">Thorbecke</strain>
    </source>
</reference>